<reference evidence="1" key="2">
    <citation type="journal article" date="2010" name="Nature">
        <title>Comparative genomics reveals mobile pathogenicity chromosomes in Fusarium.</title>
        <authorList>
            <person name="Ma L.J."/>
            <person name="van der Does H.C."/>
            <person name="Borkovich K.A."/>
            <person name="Coleman J.J."/>
            <person name="Daboussi M.J."/>
            <person name="Di Pietro A."/>
            <person name="Dufresne M."/>
            <person name="Freitag M."/>
            <person name="Grabherr M."/>
            <person name="Henrissat B."/>
            <person name="Houterman P.M."/>
            <person name="Kang S."/>
            <person name="Shim W.B."/>
            <person name="Woloshuk C."/>
            <person name="Xie X."/>
            <person name="Xu J.R."/>
            <person name="Antoniw J."/>
            <person name="Baker S.E."/>
            <person name="Bluhm B.H."/>
            <person name="Breakspear A."/>
            <person name="Brown D.W."/>
            <person name="Butchko R.A."/>
            <person name="Chapman S."/>
            <person name="Coulson R."/>
            <person name="Coutinho P.M."/>
            <person name="Danchin E.G."/>
            <person name="Diener A."/>
            <person name="Gale L.R."/>
            <person name="Gardiner D.M."/>
            <person name="Goff S."/>
            <person name="Hammond-Kosack K.E."/>
            <person name="Hilburn K."/>
            <person name="Hua-Van A."/>
            <person name="Jonkers W."/>
            <person name="Kazan K."/>
            <person name="Kodira C.D."/>
            <person name="Koehrsen M."/>
            <person name="Kumar L."/>
            <person name="Lee Y.H."/>
            <person name="Li L."/>
            <person name="Manners J.M."/>
            <person name="Miranda-Saavedra D."/>
            <person name="Mukherjee M."/>
            <person name="Park G."/>
            <person name="Park J."/>
            <person name="Park S.Y."/>
            <person name="Proctor R.H."/>
            <person name="Regev A."/>
            <person name="Ruiz-Roldan M.C."/>
            <person name="Sain D."/>
            <person name="Sakthikumar S."/>
            <person name="Sykes S."/>
            <person name="Schwartz D.C."/>
            <person name="Turgeon B.G."/>
            <person name="Wapinski I."/>
            <person name="Yoder O."/>
            <person name="Young S."/>
            <person name="Zeng Q."/>
            <person name="Zhou S."/>
            <person name="Galagan J."/>
            <person name="Cuomo C.A."/>
            <person name="Kistler H.C."/>
            <person name="Rep M."/>
        </authorList>
    </citation>
    <scope>NUCLEOTIDE SEQUENCE [LARGE SCALE GENOMIC DNA]</scope>
    <source>
        <strain evidence="1">4287</strain>
    </source>
</reference>
<dbReference type="Proteomes" id="UP000009097">
    <property type="component" value="Unassembled WGS sequence"/>
</dbReference>
<sequence length="121" mass="13506">MPLDWASEGHEYQVAVSAQPRRRLLLVCIDRSLVEPREKRVQGFESYGFLWTLPVSVASVASVASEHSSPSKETFERHRFVVASQLPPAKHSTQFARVPSRAISNMQTNITSKVQGSALTR</sequence>
<name>A0A0J9WG04_FUSO4</name>
<dbReference type="VEuPathDB" id="FungiDB:FOXG_17864"/>
<dbReference type="EMBL" id="DS231696">
    <property type="protein sequence ID" value="KNA94186.1"/>
    <property type="molecule type" value="Genomic_DNA"/>
</dbReference>
<gene>
    <name evidence="1" type="ORF">FOXG_17864</name>
</gene>
<protein>
    <submittedName>
        <fullName evidence="1">Uncharacterized protein</fullName>
    </submittedName>
</protein>
<dbReference type="KEGG" id="fox:FOXG_17864"/>
<organism evidence="1 2">
    <name type="scientific">Fusarium oxysporum f. sp. lycopersici (strain 4287 / CBS 123668 / FGSC 9935 / NRRL 34936)</name>
    <name type="common">Fusarium vascular wilt of tomato</name>
    <dbReference type="NCBI Taxonomy" id="426428"/>
    <lineage>
        <taxon>Eukaryota</taxon>
        <taxon>Fungi</taxon>
        <taxon>Dikarya</taxon>
        <taxon>Ascomycota</taxon>
        <taxon>Pezizomycotina</taxon>
        <taxon>Sordariomycetes</taxon>
        <taxon>Hypocreomycetidae</taxon>
        <taxon>Hypocreales</taxon>
        <taxon>Nectriaceae</taxon>
        <taxon>Fusarium</taxon>
        <taxon>Fusarium oxysporum species complex</taxon>
    </lineage>
</organism>
<evidence type="ECO:0000313" key="2">
    <source>
        <dbReference type="Proteomes" id="UP000009097"/>
    </source>
</evidence>
<reference evidence="1" key="1">
    <citation type="submission" date="2007-04" db="EMBL/GenBank/DDBJ databases">
        <authorList>
            <consortium name="The Broad Institute Genome Sequencing Platform"/>
            <person name="Birren B."/>
            <person name="Lander E."/>
            <person name="Galagan J."/>
            <person name="Nusbaum C."/>
            <person name="Devon K."/>
            <person name="Ma L.-J."/>
            <person name="Jaffe D."/>
            <person name="Butler J."/>
            <person name="Alvarez P."/>
            <person name="Gnerre S."/>
            <person name="Grabherr M."/>
            <person name="Kleber M."/>
            <person name="Mauceli E."/>
            <person name="Brockman W."/>
            <person name="MacCallum I.A."/>
            <person name="Young S."/>
            <person name="LaButti K."/>
            <person name="DeCaprio D."/>
            <person name="Crawford M."/>
            <person name="Koehrsen M."/>
            <person name="Engels R."/>
            <person name="Montgomery P."/>
            <person name="Pearson M."/>
            <person name="Howarth C."/>
            <person name="Larson L."/>
            <person name="White J."/>
            <person name="O'Leary S."/>
            <person name="Kodira C."/>
            <person name="Zeng Q."/>
            <person name="Yandava C."/>
            <person name="Alvarado L."/>
            <person name="Kistler C."/>
            <person name="Shim W.-B."/>
            <person name="Kang S."/>
            <person name="Woloshuk C."/>
        </authorList>
    </citation>
    <scope>NUCLEOTIDE SEQUENCE</scope>
    <source>
        <strain evidence="1">4287</strain>
    </source>
</reference>
<dbReference type="RefSeq" id="XP_018232232.1">
    <property type="nucleotide sequence ID" value="XM_018397868.1"/>
</dbReference>
<accession>A0A0J9WG04</accession>
<dbReference type="OrthoDB" id="5060528at2759"/>
<dbReference type="AlphaFoldDB" id="A0A0J9WG04"/>
<evidence type="ECO:0000313" key="1">
    <source>
        <dbReference type="EMBL" id="KNA94186.1"/>
    </source>
</evidence>
<proteinExistence type="predicted"/>
<dbReference type="GeneID" id="28958570"/>